<evidence type="ECO:0000313" key="4">
    <source>
        <dbReference type="Proteomes" id="UP000245119"/>
    </source>
</evidence>
<evidence type="ECO:0000256" key="1">
    <source>
        <dbReference type="SAM" id="SignalP"/>
    </source>
</evidence>
<dbReference type="AlphaFoldDB" id="A0A2T7NBA0"/>
<dbReference type="GO" id="GO:0005576">
    <property type="term" value="C:extracellular region"/>
    <property type="evidence" value="ECO:0007669"/>
    <property type="project" value="InterPro"/>
</dbReference>
<comment type="caution">
    <text evidence="3">The sequence shown here is derived from an EMBL/GenBank/DDBJ whole genome shotgun (WGS) entry which is preliminary data.</text>
</comment>
<dbReference type="GO" id="GO:0030414">
    <property type="term" value="F:peptidase inhibitor activity"/>
    <property type="evidence" value="ECO:0007669"/>
    <property type="project" value="InterPro"/>
</dbReference>
<reference evidence="3 4" key="1">
    <citation type="submission" date="2018-04" db="EMBL/GenBank/DDBJ databases">
        <title>The genome of golden apple snail Pomacea canaliculata provides insight into stress tolerance and invasive adaptation.</title>
        <authorList>
            <person name="Liu C."/>
            <person name="Liu B."/>
            <person name="Ren Y."/>
            <person name="Zhang Y."/>
            <person name="Wang H."/>
            <person name="Li S."/>
            <person name="Jiang F."/>
            <person name="Yin L."/>
            <person name="Zhang G."/>
            <person name="Qian W."/>
            <person name="Fan W."/>
        </authorList>
    </citation>
    <scope>NUCLEOTIDE SEQUENCE [LARGE SCALE GENOMIC DNA]</scope>
    <source>
        <strain evidence="3">SZHN2017</strain>
        <tissue evidence="3">Muscle</tissue>
    </source>
</reference>
<organism evidence="3 4">
    <name type="scientific">Pomacea canaliculata</name>
    <name type="common">Golden apple snail</name>
    <dbReference type="NCBI Taxonomy" id="400727"/>
    <lineage>
        <taxon>Eukaryota</taxon>
        <taxon>Metazoa</taxon>
        <taxon>Spiralia</taxon>
        <taxon>Lophotrochozoa</taxon>
        <taxon>Mollusca</taxon>
        <taxon>Gastropoda</taxon>
        <taxon>Caenogastropoda</taxon>
        <taxon>Architaenioglossa</taxon>
        <taxon>Ampullarioidea</taxon>
        <taxon>Ampullariidae</taxon>
        <taxon>Pomacea</taxon>
    </lineage>
</organism>
<proteinExistence type="predicted"/>
<protein>
    <recommendedName>
        <fullName evidence="2">WAP domain-containing protein</fullName>
    </recommendedName>
</protein>
<keyword evidence="1" id="KW-0732">Signal</keyword>
<gene>
    <name evidence="3" type="ORF">C0Q70_20992</name>
</gene>
<evidence type="ECO:0000259" key="2">
    <source>
        <dbReference type="Pfam" id="PF00095"/>
    </source>
</evidence>
<dbReference type="Pfam" id="PF00095">
    <property type="entry name" value="WAP"/>
    <property type="match status" value="1"/>
</dbReference>
<dbReference type="InterPro" id="IPR008197">
    <property type="entry name" value="WAP_dom"/>
</dbReference>
<feature type="domain" description="WAP" evidence="2">
    <location>
        <begin position="19"/>
        <end position="71"/>
    </location>
</feature>
<accession>A0A2T7NBA0</accession>
<evidence type="ECO:0000313" key="3">
    <source>
        <dbReference type="EMBL" id="PVD18443.1"/>
    </source>
</evidence>
<feature type="chain" id="PRO_5015544649" description="WAP domain-containing protein" evidence="1">
    <location>
        <begin position="21"/>
        <end position="72"/>
    </location>
</feature>
<dbReference type="PROSITE" id="PS51257">
    <property type="entry name" value="PROKAR_LIPOPROTEIN"/>
    <property type="match status" value="1"/>
</dbReference>
<dbReference type="EMBL" id="PZQS01000014">
    <property type="protein sequence ID" value="PVD18443.1"/>
    <property type="molecule type" value="Genomic_DNA"/>
</dbReference>
<sequence length="72" mass="7775">MKFVYLGLALLLVATLSCKAEHCPDGYSQTIPAHCHVDEIDRRECAADNDCGGHGEKCCYPNTGCDARCVAN</sequence>
<feature type="signal peptide" evidence="1">
    <location>
        <begin position="1"/>
        <end position="20"/>
    </location>
</feature>
<name>A0A2T7NBA0_POMCA</name>
<keyword evidence="4" id="KW-1185">Reference proteome</keyword>
<dbReference type="Proteomes" id="UP000245119">
    <property type="component" value="Linkage Group LG14"/>
</dbReference>